<accession>A0A0E9V3K3</accession>
<dbReference type="AlphaFoldDB" id="A0A0E9V3K3"/>
<organism evidence="1">
    <name type="scientific">Anguilla anguilla</name>
    <name type="common">European freshwater eel</name>
    <name type="synonym">Muraena anguilla</name>
    <dbReference type="NCBI Taxonomy" id="7936"/>
    <lineage>
        <taxon>Eukaryota</taxon>
        <taxon>Metazoa</taxon>
        <taxon>Chordata</taxon>
        <taxon>Craniata</taxon>
        <taxon>Vertebrata</taxon>
        <taxon>Euteleostomi</taxon>
        <taxon>Actinopterygii</taxon>
        <taxon>Neopterygii</taxon>
        <taxon>Teleostei</taxon>
        <taxon>Anguilliformes</taxon>
        <taxon>Anguillidae</taxon>
        <taxon>Anguilla</taxon>
    </lineage>
</organism>
<name>A0A0E9V3K3_ANGAN</name>
<evidence type="ECO:0000313" key="1">
    <source>
        <dbReference type="EMBL" id="JAH71813.1"/>
    </source>
</evidence>
<protein>
    <submittedName>
        <fullName evidence="1">Uncharacterized protein</fullName>
    </submittedName>
</protein>
<proteinExistence type="predicted"/>
<reference evidence="1" key="1">
    <citation type="submission" date="2014-11" db="EMBL/GenBank/DDBJ databases">
        <authorList>
            <person name="Amaro Gonzalez C."/>
        </authorList>
    </citation>
    <scope>NUCLEOTIDE SEQUENCE</scope>
</reference>
<sequence>MSVFHSVSFLRPSRRRKTAQHSWVSPRTLSALSRLS</sequence>
<dbReference type="EMBL" id="GBXM01036764">
    <property type="protein sequence ID" value="JAH71813.1"/>
    <property type="molecule type" value="Transcribed_RNA"/>
</dbReference>
<reference evidence="1" key="2">
    <citation type="journal article" date="2015" name="Fish Shellfish Immunol.">
        <title>Early steps in the European eel (Anguilla anguilla)-Vibrio vulnificus interaction in the gills: Role of the RtxA13 toxin.</title>
        <authorList>
            <person name="Callol A."/>
            <person name="Pajuelo D."/>
            <person name="Ebbesson L."/>
            <person name="Teles M."/>
            <person name="MacKenzie S."/>
            <person name="Amaro C."/>
        </authorList>
    </citation>
    <scope>NUCLEOTIDE SEQUENCE</scope>
</reference>